<dbReference type="Gene3D" id="3.30.530.20">
    <property type="match status" value="1"/>
</dbReference>
<evidence type="ECO:0000313" key="2">
    <source>
        <dbReference type="Proteomes" id="UP001258181"/>
    </source>
</evidence>
<name>A0ABU1U0U0_9BACL</name>
<accession>A0ABU1U0U0</accession>
<reference evidence="1 2" key="1">
    <citation type="submission" date="2023-07" db="EMBL/GenBank/DDBJ databases">
        <title>Sorghum-associated microbial communities from plants grown in Nebraska, USA.</title>
        <authorList>
            <person name="Schachtman D."/>
        </authorList>
    </citation>
    <scope>NUCLEOTIDE SEQUENCE [LARGE SCALE GENOMIC DNA]</scope>
    <source>
        <strain evidence="1 2">BE211</strain>
    </source>
</reference>
<evidence type="ECO:0000313" key="1">
    <source>
        <dbReference type="EMBL" id="MDR7073057.1"/>
    </source>
</evidence>
<dbReference type="InterPro" id="IPR023393">
    <property type="entry name" value="START-like_dom_sf"/>
</dbReference>
<dbReference type="RefSeq" id="WP_310258528.1">
    <property type="nucleotide sequence ID" value="NZ_JAVDWA010000003.1"/>
</dbReference>
<gene>
    <name evidence="1" type="ORF">J2X07_002043</name>
</gene>
<keyword evidence="2" id="KW-1185">Reference proteome</keyword>
<comment type="caution">
    <text evidence="1">The sequence shown here is derived from an EMBL/GenBank/DDBJ whole genome shotgun (WGS) entry which is preliminary data.</text>
</comment>
<proteinExistence type="predicted"/>
<organism evidence="1 2">
    <name type="scientific">Fictibacillus barbaricus</name>
    <dbReference type="NCBI Taxonomy" id="182136"/>
    <lineage>
        <taxon>Bacteria</taxon>
        <taxon>Bacillati</taxon>
        <taxon>Bacillota</taxon>
        <taxon>Bacilli</taxon>
        <taxon>Bacillales</taxon>
        <taxon>Fictibacillaceae</taxon>
        <taxon>Fictibacillus</taxon>
    </lineage>
</organism>
<dbReference type="SUPFAM" id="SSF55961">
    <property type="entry name" value="Bet v1-like"/>
    <property type="match status" value="1"/>
</dbReference>
<protein>
    <submittedName>
        <fullName evidence="1">Ligand-binding SRPBCC domain-containing protein</fullName>
    </submittedName>
</protein>
<dbReference type="Proteomes" id="UP001258181">
    <property type="component" value="Unassembled WGS sequence"/>
</dbReference>
<dbReference type="CDD" id="cd07820">
    <property type="entry name" value="SRPBCC_3"/>
    <property type="match status" value="1"/>
</dbReference>
<dbReference type="EMBL" id="JAVDWA010000003">
    <property type="protein sequence ID" value="MDR7073057.1"/>
    <property type="molecule type" value="Genomic_DNA"/>
</dbReference>
<sequence>MPVIQHKEYIAAPIEICFDLARNINVHTQTTSHTKEKAIGGVTSGLIEEGESVTWEAVHLGVKQRLTAKIIEMERPYRFVDVMVKGAFHSFTHTHTFEDTNEGTVMVDHFEYKSPFGIIGKLADFLFLEKYMTNFLVTRAKALKDIAESGDYRRFIAKRTVDS</sequence>